<evidence type="ECO:0000313" key="2">
    <source>
        <dbReference type="EnsemblMetazoa" id="ACON013331-PA"/>
    </source>
</evidence>
<reference evidence="2" key="2">
    <citation type="submission" date="2020-05" db="UniProtKB">
        <authorList>
            <consortium name="EnsemblMetazoa"/>
        </authorList>
    </citation>
    <scope>IDENTIFICATION</scope>
    <source>
        <strain evidence="2">Ngousso</strain>
    </source>
</reference>
<dbReference type="VEuPathDB" id="VectorBase:ACON013331"/>
<feature type="compositionally biased region" description="Polar residues" evidence="1">
    <location>
        <begin position="21"/>
        <end position="32"/>
    </location>
</feature>
<feature type="region of interest" description="Disordered" evidence="1">
    <location>
        <begin position="1"/>
        <end position="43"/>
    </location>
</feature>
<sequence>MPSVEPNDSNSESRECLSENGDYSSDMSTEATLNHDVPDPDRYLIPADRIEHSEQIEMPTEREFTQNDTINKFLLNSFLQRINDTSNREEQQHDPSSVAGAAEEREQDFDS</sequence>
<evidence type="ECO:0000313" key="3">
    <source>
        <dbReference type="Proteomes" id="UP001105220"/>
    </source>
</evidence>
<dbReference type="Proteomes" id="UP001105220">
    <property type="component" value="Unplaced"/>
</dbReference>
<proteinExistence type="predicted"/>
<dbReference type="AlphaFoldDB" id="A0A6E8W7E2"/>
<keyword evidence="3" id="KW-1185">Reference proteome</keyword>
<evidence type="ECO:0000256" key="1">
    <source>
        <dbReference type="SAM" id="MobiDB-lite"/>
    </source>
</evidence>
<reference key="1">
    <citation type="journal article" date="2019" name="Genes (Basel)">
        <title>A High-Quality De novo Genome Assembly from a Single Mosquito Using PacBio Sequencing.</title>
        <authorList>
            <person name="Kingan S.B."/>
            <person name="Heaton H."/>
            <person name="Cudini J."/>
            <person name="Lambert C.C."/>
            <person name="Baybayan P."/>
            <person name="Galvin B.D."/>
            <person name="Durbin R."/>
            <person name="Korlach J."/>
            <person name="Lawniczak M.K.N."/>
        </authorList>
    </citation>
    <scope>NUCLEOTIDE SEQUENCE [LARGE SCALE GENOMIC DNA]</scope>
    <source>
        <strain>Mali-NIH</strain>
    </source>
</reference>
<dbReference type="EnsemblMetazoa" id="ACON013331-RA">
    <property type="protein sequence ID" value="ACON013331-PA"/>
    <property type="gene ID" value="ACON013331"/>
</dbReference>
<feature type="compositionally biased region" description="Polar residues" evidence="1">
    <location>
        <begin position="1"/>
        <end position="10"/>
    </location>
</feature>
<accession>A0A6E8W7E2</accession>
<protein>
    <submittedName>
        <fullName evidence="2">Uncharacterized protein</fullName>
    </submittedName>
</protein>
<feature type="region of interest" description="Disordered" evidence="1">
    <location>
        <begin position="83"/>
        <end position="111"/>
    </location>
</feature>
<name>A0A6E8W7E2_ANOCL</name>
<organism evidence="2 3">
    <name type="scientific">Anopheles coluzzii</name>
    <name type="common">African malaria mosquito</name>
    <dbReference type="NCBI Taxonomy" id="1518534"/>
    <lineage>
        <taxon>Eukaryota</taxon>
        <taxon>Metazoa</taxon>
        <taxon>Ecdysozoa</taxon>
        <taxon>Arthropoda</taxon>
        <taxon>Hexapoda</taxon>
        <taxon>Insecta</taxon>
        <taxon>Pterygota</taxon>
        <taxon>Neoptera</taxon>
        <taxon>Endopterygota</taxon>
        <taxon>Diptera</taxon>
        <taxon>Nematocera</taxon>
        <taxon>Culicoidea</taxon>
        <taxon>Culicidae</taxon>
        <taxon>Anophelinae</taxon>
        <taxon>Anopheles</taxon>
    </lineage>
</organism>